<dbReference type="GeneID" id="58046208"/>
<sequence length="62" mass="7553">MLKNILEINESERDQLHEEFENLEYKDGCPATYLLKDKKGKYFHSDIRKKWSLFIQQKGYEL</sequence>
<name>A0ABX6F744_YERIN</name>
<dbReference type="RefSeq" id="WP_155484256.1">
    <property type="nucleotide sequence ID" value="NZ_CP046293.1"/>
</dbReference>
<gene>
    <name evidence="1" type="ORF">FOC37_08060</name>
</gene>
<evidence type="ECO:0000313" key="2">
    <source>
        <dbReference type="Proteomes" id="UP000424966"/>
    </source>
</evidence>
<accession>A0ABX6F744</accession>
<evidence type="ECO:0000313" key="1">
    <source>
        <dbReference type="EMBL" id="QGR70335.1"/>
    </source>
</evidence>
<protein>
    <submittedName>
        <fullName evidence="1">Uncharacterized protein</fullName>
    </submittedName>
</protein>
<dbReference type="EMBL" id="CP046294">
    <property type="protein sequence ID" value="QGR70335.1"/>
    <property type="molecule type" value="Genomic_DNA"/>
</dbReference>
<reference evidence="1 2" key="1">
    <citation type="submission" date="2019-11" db="EMBL/GenBank/DDBJ databases">
        <title>FDA dAtabase for Regulatory Grade micrObial Sequences (FDA-ARGOS): Supporting development and validation of Infectious Disease Dx tests.</title>
        <authorList>
            <person name="Patel R."/>
            <person name="Rucinski S."/>
            <person name="Tallon L."/>
            <person name="Sadzewicz L."/>
            <person name="Vavikolanu K."/>
            <person name="Mehta A."/>
            <person name="Aluvathingal J."/>
            <person name="Nadendla S."/>
            <person name="Nandy P."/>
            <person name="Geyer C."/>
            <person name="Yan Y."/>
            <person name="Sichtig H."/>
        </authorList>
    </citation>
    <scope>NUCLEOTIDE SEQUENCE [LARGE SCALE GENOMIC DNA]</scope>
    <source>
        <strain evidence="1 2">FDAARGOS_729</strain>
    </source>
</reference>
<dbReference type="Proteomes" id="UP000424966">
    <property type="component" value="Chromosome"/>
</dbReference>
<proteinExistence type="predicted"/>
<organism evidence="1 2">
    <name type="scientific">Yersinia intermedia</name>
    <dbReference type="NCBI Taxonomy" id="631"/>
    <lineage>
        <taxon>Bacteria</taxon>
        <taxon>Pseudomonadati</taxon>
        <taxon>Pseudomonadota</taxon>
        <taxon>Gammaproteobacteria</taxon>
        <taxon>Enterobacterales</taxon>
        <taxon>Yersiniaceae</taxon>
        <taxon>Yersinia</taxon>
    </lineage>
</organism>
<keyword evidence="2" id="KW-1185">Reference proteome</keyword>